<accession>A0A1J4KB08</accession>
<sequence>MATQSATEESVGCRCFANDAPEMSGIIKHKYSDFHVNEIDKNGNVVHLTTLDEIPEAPYPAGYEEWLSSREFSFSFMPESEEQIARINYEQTSFSVFQDSTGKVTVERLYKKKARPFITKFVLYKENTNQQSAISRVAQKVGKQSKLIGFAGSKDKRGITTQICSIRDVPPHRLFEAVGNLGDNIKVGHIRYAMNPVSLGDLSGNRFSIVLRDIKLTDKEENVYKGLKTRLEKLDKSGFINYFGMQRFGTGTIPTHKIGELVLKKQWKKIIELLLEPQKGEISQLYEAKVHFKKLHDPKQALKMTPHSAQTEISLFKAMSLLPADKMLSNPHELFSRIDRRQRMMYVHAYQSYLWNHMVSQRIEKHGNQVVVGDYVLDNVNLTKSEKTAILVTNANINNYSIFDVVIPLPSGSQQMPTELIELMSQDGVTPDMFKSLSSEYGAGGDWRYIMSKAKDLDWELIRHDDFDAPLIDSDLNIIEGTTNRINHVENGKYASLRISFSLGSGQYATMCLRELLKRSTEWFKDSEMSQRNEPQTHWWQSVCNIC</sequence>
<dbReference type="CDD" id="cd02576">
    <property type="entry name" value="PseudoU_synth_ScPUS7"/>
    <property type="match status" value="1"/>
</dbReference>
<dbReference type="InterPro" id="IPR001656">
    <property type="entry name" value="PsdUridine_synth_TruD"/>
</dbReference>
<dbReference type="PIRSF" id="PIRSF037016">
    <property type="entry name" value="Pseudouridin_synth_euk_prd"/>
    <property type="match status" value="1"/>
</dbReference>
<evidence type="ECO:0000256" key="1">
    <source>
        <dbReference type="ARBA" id="ARBA00007953"/>
    </source>
</evidence>
<dbReference type="PANTHER" id="PTHR13326">
    <property type="entry name" value="TRNA PSEUDOURIDINE SYNTHASE D"/>
    <property type="match status" value="1"/>
</dbReference>
<dbReference type="NCBIfam" id="TIGR00094">
    <property type="entry name" value="tRNA_TruD_broad"/>
    <property type="match status" value="1"/>
</dbReference>
<dbReference type="AlphaFoldDB" id="A0A1J4KB08"/>
<dbReference type="SUPFAM" id="SSF55120">
    <property type="entry name" value="Pseudouridine synthase"/>
    <property type="match status" value="1"/>
</dbReference>
<dbReference type="GO" id="GO:0003723">
    <property type="term" value="F:RNA binding"/>
    <property type="evidence" value="ECO:0007669"/>
    <property type="project" value="InterPro"/>
</dbReference>
<dbReference type="PROSITE" id="PS50984">
    <property type="entry name" value="TRUD"/>
    <property type="match status" value="1"/>
</dbReference>
<reference evidence="4" key="1">
    <citation type="submission" date="2016-10" db="EMBL/GenBank/DDBJ databases">
        <authorList>
            <person name="Benchimol M."/>
            <person name="Almeida L.G."/>
            <person name="Vasconcelos A.T."/>
            <person name="Perreira-Neves A."/>
            <person name="Rosa I.A."/>
            <person name="Tasca T."/>
            <person name="Bogo M.R."/>
            <person name="de Souza W."/>
        </authorList>
    </citation>
    <scope>NUCLEOTIDE SEQUENCE [LARGE SCALE GENOMIC DNA]</scope>
    <source>
        <strain evidence="4">K</strain>
    </source>
</reference>
<evidence type="ECO:0000259" key="3">
    <source>
        <dbReference type="PROSITE" id="PS50984"/>
    </source>
</evidence>
<feature type="domain" description="TRUD" evidence="3">
    <location>
        <begin position="238"/>
        <end position="453"/>
    </location>
</feature>
<dbReference type="Proteomes" id="UP000179807">
    <property type="component" value="Unassembled WGS sequence"/>
</dbReference>
<dbReference type="InterPro" id="IPR011760">
    <property type="entry name" value="PsdUridine_synth_TruD_insert"/>
</dbReference>
<dbReference type="RefSeq" id="XP_068360014.1">
    <property type="nucleotide sequence ID" value="XM_068504055.1"/>
</dbReference>
<comment type="caution">
    <text evidence="4">The sequence shown here is derived from an EMBL/GenBank/DDBJ whole genome shotgun (WGS) entry which is preliminary data.</text>
</comment>
<dbReference type="VEuPathDB" id="TrichDB:TRFO_24979"/>
<dbReference type="GO" id="GO:0009982">
    <property type="term" value="F:pseudouridine synthase activity"/>
    <property type="evidence" value="ECO:0007669"/>
    <property type="project" value="InterPro"/>
</dbReference>
<proteinExistence type="inferred from homology"/>
<name>A0A1J4KB08_9EUKA</name>
<dbReference type="InterPro" id="IPR020103">
    <property type="entry name" value="PsdUridine_synth_cat_dom_sf"/>
</dbReference>
<dbReference type="InterPro" id="IPR042214">
    <property type="entry name" value="TruD_catalytic"/>
</dbReference>
<evidence type="ECO:0000256" key="2">
    <source>
        <dbReference type="ARBA" id="ARBA00023235"/>
    </source>
</evidence>
<dbReference type="Pfam" id="PF01142">
    <property type="entry name" value="TruD"/>
    <property type="match status" value="1"/>
</dbReference>
<dbReference type="GO" id="GO:0001522">
    <property type="term" value="P:pseudouridine synthesis"/>
    <property type="evidence" value="ECO:0007669"/>
    <property type="project" value="InterPro"/>
</dbReference>
<dbReference type="EMBL" id="MLAK01000712">
    <property type="protein sequence ID" value="OHT06878.1"/>
    <property type="molecule type" value="Genomic_DNA"/>
</dbReference>
<keyword evidence="5" id="KW-1185">Reference proteome</keyword>
<protein>
    <submittedName>
        <fullName evidence="4">Pseudouridylate synthase 7 like protein</fullName>
    </submittedName>
</protein>
<evidence type="ECO:0000313" key="4">
    <source>
        <dbReference type="EMBL" id="OHT06878.1"/>
    </source>
</evidence>
<dbReference type="GeneID" id="94838759"/>
<keyword evidence="2" id="KW-0413">Isomerase</keyword>
<organism evidence="4 5">
    <name type="scientific">Tritrichomonas foetus</name>
    <dbReference type="NCBI Taxonomy" id="1144522"/>
    <lineage>
        <taxon>Eukaryota</taxon>
        <taxon>Metamonada</taxon>
        <taxon>Parabasalia</taxon>
        <taxon>Tritrichomonadida</taxon>
        <taxon>Tritrichomonadidae</taxon>
        <taxon>Tritrichomonas</taxon>
    </lineage>
</organism>
<evidence type="ECO:0000313" key="5">
    <source>
        <dbReference type="Proteomes" id="UP000179807"/>
    </source>
</evidence>
<dbReference type="GO" id="GO:0005634">
    <property type="term" value="C:nucleus"/>
    <property type="evidence" value="ECO:0007669"/>
    <property type="project" value="TreeGrafter"/>
</dbReference>
<gene>
    <name evidence="4" type="primary">PUS7</name>
    <name evidence="4" type="ORF">TRFO_24979</name>
</gene>
<dbReference type="PANTHER" id="PTHR13326:SF21">
    <property type="entry name" value="PSEUDOURIDYLATE SYNTHASE PUS7L"/>
    <property type="match status" value="1"/>
</dbReference>
<dbReference type="Gene3D" id="3.30.2350.20">
    <property type="entry name" value="TruD, catalytic domain"/>
    <property type="match status" value="2"/>
</dbReference>
<comment type="similarity">
    <text evidence="1">Belongs to the pseudouridine synthase TruD family.</text>
</comment>
<dbReference type="OrthoDB" id="447290at2759"/>